<dbReference type="GO" id="GO:0001510">
    <property type="term" value="P:RNA methylation"/>
    <property type="evidence" value="ECO:0007669"/>
    <property type="project" value="InterPro"/>
</dbReference>
<feature type="binding site" evidence="5">
    <location>
        <position position="176"/>
    </location>
    <ligand>
        <name>S-adenosyl-L-methionine</name>
        <dbReference type="ChEBI" id="CHEBI:59789"/>
    </ligand>
</feature>
<reference evidence="7 8" key="1">
    <citation type="journal article" date="2020" name="Biotechnol. Biofuels">
        <title>New insights from the biogas microbiome by comprehensive genome-resolved metagenomics of nearly 1600 species originating from multiple anaerobic digesters.</title>
        <authorList>
            <person name="Campanaro S."/>
            <person name="Treu L."/>
            <person name="Rodriguez-R L.M."/>
            <person name="Kovalovszki A."/>
            <person name="Ziels R.M."/>
            <person name="Maus I."/>
            <person name="Zhu X."/>
            <person name="Kougias P.G."/>
            <person name="Basile A."/>
            <person name="Luo G."/>
            <person name="Schluter A."/>
            <person name="Konstantinidis K.T."/>
            <person name="Angelidaki I."/>
        </authorList>
    </citation>
    <scope>NUCLEOTIDE SEQUENCE [LARGE SCALE GENOMIC DNA]</scope>
    <source>
        <strain evidence="7">AS27yjCOA_165</strain>
    </source>
</reference>
<keyword evidence="3 5" id="KW-0949">S-adenosyl-L-methionine</keyword>
<comment type="caution">
    <text evidence="7">The sequence shown here is derived from an EMBL/GenBank/DDBJ whole genome shotgun (WGS) entry which is preliminary data.</text>
</comment>
<protein>
    <submittedName>
        <fullName evidence="7">RsmB/NOP family class I SAM-dependent RNA methyltransferase</fullName>
    </submittedName>
</protein>
<evidence type="ECO:0000256" key="5">
    <source>
        <dbReference type="PROSITE-ProRule" id="PRU01023"/>
    </source>
</evidence>
<dbReference type="InterPro" id="IPR001678">
    <property type="entry name" value="MeTrfase_RsmB-F_NOP2_dom"/>
</dbReference>
<name>A0A7X9DKI8_UNCKA</name>
<dbReference type="Proteomes" id="UP000526033">
    <property type="component" value="Unassembled WGS sequence"/>
</dbReference>
<evidence type="ECO:0000256" key="3">
    <source>
        <dbReference type="ARBA" id="ARBA00022691"/>
    </source>
</evidence>
<evidence type="ECO:0000256" key="4">
    <source>
        <dbReference type="ARBA" id="ARBA00022884"/>
    </source>
</evidence>
<dbReference type="Pfam" id="PF01189">
    <property type="entry name" value="Methyltr_RsmB-F"/>
    <property type="match status" value="1"/>
</dbReference>
<comment type="similarity">
    <text evidence="5">Belongs to the class I-like SAM-binding methyltransferase superfamily. RsmB/NOP family.</text>
</comment>
<dbReference type="GO" id="GO:0003723">
    <property type="term" value="F:RNA binding"/>
    <property type="evidence" value="ECO:0007669"/>
    <property type="project" value="UniProtKB-UniRule"/>
</dbReference>
<dbReference type="SUPFAM" id="SSF53335">
    <property type="entry name" value="S-adenosyl-L-methionine-dependent methyltransferases"/>
    <property type="match status" value="1"/>
</dbReference>
<evidence type="ECO:0000313" key="7">
    <source>
        <dbReference type="EMBL" id="NMB69948.1"/>
    </source>
</evidence>
<dbReference type="GO" id="GO:0008173">
    <property type="term" value="F:RNA methyltransferase activity"/>
    <property type="evidence" value="ECO:0007669"/>
    <property type="project" value="InterPro"/>
</dbReference>
<gene>
    <name evidence="7" type="ORF">GYA27_01995</name>
</gene>
<dbReference type="PANTHER" id="PTHR22807:SF30">
    <property type="entry name" value="28S RRNA (CYTOSINE(4447)-C(5))-METHYLTRANSFERASE-RELATED"/>
    <property type="match status" value="1"/>
</dbReference>
<dbReference type="Gene3D" id="3.40.50.150">
    <property type="entry name" value="Vaccinia Virus protein VP39"/>
    <property type="match status" value="1"/>
</dbReference>
<dbReference type="InterPro" id="IPR049560">
    <property type="entry name" value="MeTrfase_RsmB-F_NOP2_cat"/>
</dbReference>
<feature type="binding site" evidence="5">
    <location>
        <position position="129"/>
    </location>
    <ligand>
        <name>S-adenosyl-L-methionine</name>
        <dbReference type="ChEBI" id="CHEBI:59789"/>
    </ligand>
</feature>
<dbReference type="EMBL" id="JAAZNL010000020">
    <property type="protein sequence ID" value="NMB69948.1"/>
    <property type="molecule type" value="Genomic_DNA"/>
</dbReference>
<dbReference type="PRINTS" id="PR02008">
    <property type="entry name" value="RCMTFAMILY"/>
</dbReference>
<evidence type="ECO:0000256" key="2">
    <source>
        <dbReference type="ARBA" id="ARBA00022679"/>
    </source>
</evidence>
<organism evidence="7 8">
    <name type="scientific">candidate division WWE3 bacterium</name>
    <dbReference type="NCBI Taxonomy" id="2053526"/>
    <lineage>
        <taxon>Bacteria</taxon>
        <taxon>Katanobacteria</taxon>
    </lineage>
</organism>
<feature type="binding site" evidence="5">
    <location>
        <begin position="105"/>
        <end position="111"/>
    </location>
    <ligand>
        <name>S-adenosyl-L-methionine</name>
        <dbReference type="ChEBI" id="CHEBI:59789"/>
    </ligand>
</feature>
<keyword evidence="1 5" id="KW-0489">Methyltransferase</keyword>
<dbReference type="PANTHER" id="PTHR22807">
    <property type="entry name" value="NOP2 YEAST -RELATED NOL1/NOP2/FMU SUN DOMAIN-CONTAINING"/>
    <property type="match status" value="1"/>
</dbReference>
<comment type="caution">
    <text evidence="5">Lacks conserved residue(s) required for the propagation of feature annotation.</text>
</comment>
<dbReference type="InterPro" id="IPR023267">
    <property type="entry name" value="RCMT"/>
</dbReference>
<dbReference type="PROSITE" id="PS51686">
    <property type="entry name" value="SAM_MT_RSMB_NOP"/>
    <property type="match status" value="1"/>
</dbReference>
<accession>A0A7X9DKI8</accession>
<sequence length="302" mass="33863">MDKTVLFTSKIKELYPALSEEVLKNLNKPRYKTFRYVTLKKNENLLPVEEYKKGPFPNSFYVEDSYDLTDTPAFANTDLYIQGFSSMIPAIILGAKPGDKVMDMCAAPGSKSSQLANLTGDKVNITCIDNNSARLFALKSNLSAQNVQNFKIIRANAADIQYDPSFVNQFDKIIADVPCSNEGNIRFYDDKLLSKWNPKLAKKISKLQKRILASGIKALKKGGRLVYSTCTYSLEENEEVVDWALKHFEDVKLEPINLPITNTIAGLCKNGKKVFDSSITNCIRVIPNDLFDGFFVASLLKL</sequence>
<dbReference type="CDD" id="cd02440">
    <property type="entry name" value="AdoMet_MTases"/>
    <property type="match status" value="1"/>
</dbReference>
<keyword evidence="4 5" id="KW-0694">RNA-binding</keyword>
<evidence type="ECO:0000313" key="8">
    <source>
        <dbReference type="Proteomes" id="UP000526033"/>
    </source>
</evidence>
<keyword evidence="2 5" id="KW-0808">Transferase</keyword>
<evidence type="ECO:0000259" key="6">
    <source>
        <dbReference type="PROSITE" id="PS51686"/>
    </source>
</evidence>
<feature type="domain" description="SAM-dependent MTase RsmB/NOP-type" evidence="6">
    <location>
        <begin position="1"/>
        <end position="302"/>
    </location>
</feature>
<dbReference type="InterPro" id="IPR029063">
    <property type="entry name" value="SAM-dependent_MTases_sf"/>
</dbReference>
<evidence type="ECO:0000256" key="1">
    <source>
        <dbReference type="ARBA" id="ARBA00022603"/>
    </source>
</evidence>
<feature type="active site" description="Nucleophile" evidence="5">
    <location>
        <position position="230"/>
    </location>
</feature>
<proteinExistence type="inferred from homology"/>
<dbReference type="AlphaFoldDB" id="A0A7X9DKI8"/>